<evidence type="ECO:0000256" key="1">
    <source>
        <dbReference type="ARBA" id="ARBA00022801"/>
    </source>
</evidence>
<reference evidence="5 6" key="1">
    <citation type="submission" date="2016-11" db="EMBL/GenBank/DDBJ databases">
        <authorList>
            <person name="Jaros S."/>
            <person name="Januszkiewicz K."/>
            <person name="Wedrychowicz H."/>
        </authorList>
    </citation>
    <scope>NUCLEOTIDE SEQUENCE [LARGE SCALE GENOMIC DNA]</scope>
    <source>
        <strain evidence="5 6">CGMCC 1.6102</strain>
    </source>
</reference>
<dbReference type="Pfam" id="PF12740">
    <property type="entry name" value="PETase"/>
    <property type="match status" value="1"/>
</dbReference>
<dbReference type="STRING" id="388280.SAMN04488057_10428"/>
<dbReference type="PANTHER" id="PTHR10272:SF0">
    <property type="entry name" value="PLATELET-ACTIVATING FACTOR ACETYLHYDROLASE"/>
    <property type="match status" value="1"/>
</dbReference>
<organism evidence="5 6">
    <name type="scientific">Cyclobacterium lianum</name>
    <dbReference type="NCBI Taxonomy" id="388280"/>
    <lineage>
        <taxon>Bacteria</taxon>
        <taxon>Pseudomonadati</taxon>
        <taxon>Bacteroidota</taxon>
        <taxon>Cytophagia</taxon>
        <taxon>Cytophagales</taxon>
        <taxon>Cyclobacteriaceae</taxon>
        <taxon>Cyclobacterium</taxon>
    </lineage>
</organism>
<accession>A0A1M7M1G8</accession>
<keyword evidence="2" id="KW-0442">Lipid degradation</keyword>
<evidence type="ECO:0000259" key="4">
    <source>
        <dbReference type="Pfam" id="PF12740"/>
    </source>
</evidence>
<evidence type="ECO:0000256" key="3">
    <source>
        <dbReference type="ARBA" id="ARBA00023098"/>
    </source>
</evidence>
<dbReference type="AlphaFoldDB" id="A0A1M7M1G8"/>
<dbReference type="EMBL" id="FRCY01000004">
    <property type="protein sequence ID" value="SHM84011.1"/>
    <property type="molecule type" value="Genomic_DNA"/>
</dbReference>
<dbReference type="OrthoDB" id="9814760at2"/>
<dbReference type="GO" id="GO:0016042">
    <property type="term" value="P:lipid catabolic process"/>
    <property type="evidence" value="ECO:0007669"/>
    <property type="project" value="UniProtKB-KW"/>
</dbReference>
<keyword evidence="1 5" id="KW-0378">Hydrolase</keyword>
<feature type="domain" description="PET hydrolase/cutinase-like" evidence="4">
    <location>
        <begin position="137"/>
        <end position="239"/>
    </location>
</feature>
<dbReference type="SUPFAM" id="SSF53474">
    <property type="entry name" value="alpha/beta-Hydrolases"/>
    <property type="match status" value="1"/>
</dbReference>
<sequence length="433" mass="48153">MLSVKIPAFLLLLFLALFYSGGFSEAYCQNETFRFGDPLPDAPELAHPGSFQVGMQTLDLVHKKQPDIQNFEEGRKPEYDRKLSLAIWYPALQEAGGQPVQYTDYFGSPNDEKRPLTPFNFPGRAVADADPLHEEGPFPLVIVSHGYLGSRYLMTYLTENLASKGYVVVAIHHTESTHENPGKFASTLYHRALDQLFVLEEMDRLGNRDTGSFLSGMVDAEHTALVGYSMGGYGVLNAAGAGYAPGFVSAFAQMTSGSQKLAERSMSDTSYQSTVDPRVKAIVAIAPWGMARGAWDAPGLQNLKIPTLFIAGDQDDISGYENGVKAIFDGAINTERYMLTYLNARHNVAPNPPLSPDLNKDDYMHYAEPVWDERKINNINQHFLTAFLNLHLKGMAEQSRFLDLPQNSLDETWEGFLPRTSIGLEWRQEKPGI</sequence>
<dbReference type="InterPro" id="IPR029058">
    <property type="entry name" value="AB_hydrolase_fold"/>
</dbReference>
<keyword evidence="3" id="KW-0443">Lipid metabolism</keyword>
<dbReference type="PANTHER" id="PTHR10272">
    <property type="entry name" value="PLATELET-ACTIVATING FACTOR ACETYLHYDROLASE"/>
    <property type="match status" value="1"/>
</dbReference>
<evidence type="ECO:0000313" key="5">
    <source>
        <dbReference type="EMBL" id="SHM84011.1"/>
    </source>
</evidence>
<proteinExistence type="predicted"/>
<gene>
    <name evidence="5" type="ORF">SAMN04488057_10428</name>
</gene>
<name>A0A1M7M1G8_9BACT</name>
<evidence type="ECO:0000313" key="6">
    <source>
        <dbReference type="Proteomes" id="UP000184513"/>
    </source>
</evidence>
<dbReference type="GO" id="GO:0003847">
    <property type="term" value="F:1-alkyl-2-acetylglycerophosphocholine esterase activity"/>
    <property type="evidence" value="ECO:0007669"/>
    <property type="project" value="TreeGrafter"/>
</dbReference>
<keyword evidence="6" id="KW-1185">Reference proteome</keyword>
<dbReference type="Gene3D" id="3.40.50.1820">
    <property type="entry name" value="alpha/beta hydrolase"/>
    <property type="match status" value="1"/>
</dbReference>
<evidence type="ECO:0000256" key="2">
    <source>
        <dbReference type="ARBA" id="ARBA00022963"/>
    </source>
</evidence>
<dbReference type="InterPro" id="IPR041127">
    <property type="entry name" value="PET_hydrolase/cutinase-like"/>
</dbReference>
<dbReference type="Proteomes" id="UP000184513">
    <property type="component" value="Unassembled WGS sequence"/>
</dbReference>
<protein>
    <submittedName>
        <fullName evidence="5">Predicted dienelactone hydrolase</fullName>
    </submittedName>
</protein>